<organism evidence="4 5">
    <name type="scientific">Streptomyces thioluteus</name>
    <dbReference type="NCBI Taxonomy" id="66431"/>
    <lineage>
        <taxon>Bacteria</taxon>
        <taxon>Bacillati</taxon>
        <taxon>Actinomycetota</taxon>
        <taxon>Actinomycetes</taxon>
        <taxon>Kitasatosporales</taxon>
        <taxon>Streptomycetaceae</taxon>
        <taxon>Streptomyces</taxon>
    </lineage>
</organism>
<evidence type="ECO:0000256" key="2">
    <source>
        <dbReference type="SAM" id="MobiDB-lite"/>
    </source>
</evidence>
<dbReference type="EMBL" id="BAAAXZ010000014">
    <property type="protein sequence ID" value="GAA2910783.1"/>
    <property type="molecule type" value="Genomic_DNA"/>
</dbReference>
<accession>A0ABN3WC33</accession>
<dbReference type="PANTHER" id="PTHR33747:SF1">
    <property type="entry name" value="ADENYLATE CYCLASE-ASSOCIATED CAP C-TERMINAL DOMAIN-CONTAINING PROTEIN"/>
    <property type="match status" value="1"/>
</dbReference>
<keyword evidence="5" id="KW-1185">Reference proteome</keyword>
<dbReference type="InterPro" id="IPR032710">
    <property type="entry name" value="NTF2-like_dom_sf"/>
</dbReference>
<dbReference type="Pfam" id="PF17775">
    <property type="entry name" value="YchJ_M-like"/>
    <property type="match status" value="1"/>
</dbReference>
<evidence type="ECO:0000313" key="4">
    <source>
        <dbReference type="EMBL" id="GAA2910783.1"/>
    </source>
</evidence>
<dbReference type="SUPFAM" id="SSF54427">
    <property type="entry name" value="NTF2-like"/>
    <property type="match status" value="1"/>
</dbReference>
<reference evidence="4 5" key="1">
    <citation type="journal article" date="2019" name="Int. J. Syst. Evol. Microbiol.">
        <title>The Global Catalogue of Microorganisms (GCM) 10K type strain sequencing project: providing services to taxonomists for standard genome sequencing and annotation.</title>
        <authorList>
            <consortium name="The Broad Institute Genomics Platform"/>
            <consortium name="The Broad Institute Genome Sequencing Center for Infectious Disease"/>
            <person name="Wu L."/>
            <person name="Ma J."/>
        </authorList>
    </citation>
    <scope>NUCLEOTIDE SEQUENCE [LARGE SCALE GENOMIC DNA]</scope>
    <source>
        <strain evidence="4 5">JCM 4087</strain>
    </source>
</reference>
<feature type="region of interest" description="Disordered" evidence="2">
    <location>
        <begin position="49"/>
        <end position="69"/>
    </location>
</feature>
<dbReference type="Gene3D" id="3.10.450.50">
    <property type="match status" value="1"/>
</dbReference>
<feature type="domain" description="YchJ-like middle NTF2-like" evidence="3">
    <location>
        <begin position="101"/>
        <end position="195"/>
    </location>
</feature>
<dbReference type="InterPro" id="IPR023006">
    <property type="entry name" value="YchJ-like"/>
</dbReference>
<dbReference type="Proteomes" id="UP001501102">
    <property type="component" value="Unassembled WGS sequence"/>
</dbReference>
<gene>
    <name evidence="4" type="ORF">GCM10020221_03270</name>
</gene>
<comment type="caution">
    <text evidence="4">The sequence shown here is derived from an EMBL/GenBank/DDBJ whole genome shotgun (WGS) entry which is preliminary data.</text>
</comment>
<sequence>METPFRFEPTVCRGGPGPQPIIRQGARPGGGDSLRRDVRFSSSDAECRQMPSMRPKGFRAGENRGVSKKSITPASPCPCGLSASYADCCGAFHAGRSSAPTAERLMRSRYSAFAVGDAAYLLRTWHSSTRPAVLDLDDQVRWTGLEILAASGGTAFHQEGTVEFRAHCRVGGAEDSQHELSRFVREGGKWVYVDGM</sequence>
<name>A0ABN3WC33_STRTU</name>
<protein>
    <recommendedName>
        <fullName evidence="1">UPF0225 protein GCM10020221_03270</fullName>
    </recommendedName>
</protein>
<evidence type="ECO:0000313" key="5">
    <source>
        <dbReference type="Proteomes" id="UP001501102"/>
    </source>
</evidence>
<evidence type="ECO:0000259" key="3">
    <source>
        <dbReference type="Pfam" id="PF17775"/>
    </source>
</evidence>
<dbReference type="HAMAP" id="MF_00612">
    <property type="entry name" value="UPF0225"/>
    <property type="match status" value="1"/>
</dbReference>
<feature type="region of interest" description="Disordered" evidence="2">
    <location>
        <begin position="1"/>
        <end position="34"/>
    </location>
</feature>
<proteinExistence type="inferred from homology"/>
<evidence type="ECO:0000256" key="1">
    <source>
        <dbReference type="HAMAP-Rule" id="MF_00612"/>
    </source>
</evidence>
<comment type="similarity">
    <text evidence="1">Belongs to the UPF0225 family.</text>
</comment>
<dbReference type="InterPro" id="IPR048469">
    <property type="entry name" value="YchJ-like_M"/>
</dbReference>
<dbReference type="PANTHER" id="PTHR33747">
    <property type="entry name" value="UPF0225 PROTEIN SCO1677"/>
    <property type="match status" value="1"/>
</dbReference>